<protein>
    <submittedName>
        <fullName evidence="2">Uncharacterized protein</fullName>
    </submittedName>
</protein>
<comment type="caution">
    <text evidence="2">The sequence shown here is derived from an EMBL/GenBank/DDBJ whole genome shotgun (WGS) entry which is preliminary data.</text>
</comment>
<reference evidence="2" key="2">
    <citation type="submission" date="2022-01" db="EMBL/GenBank/DDBJ databases">
        <authorList>
            <person name="Yamashiro T."/>
            <person name="Shiraishi A."/>
            <person name="Satake H."/>
            <person name="Nakayama K."/>
        </authorList>
    </citation>
    <scope>NUCLEOTIDE SEQUENCE</scope>
</reference>
<keyword evidence="3" id="KW-1185">Reference proteome</keyword>
<sequence>MVGTRTSALEVLIDANTRNWVENHIASLITPLQEQLQNMSADMYGYCKYHKKRAKTGQKRTRERKECTRAGTVEEEQNQPEVMQELLLKLMKDLQILNGIQPNQEEQTEQEEPTA</sequence>
<evidence type="ECO:0000256" key="1">
    <source>
        <dbReference type="SAM" id="MobiDB-lite"/>
    </source>
</evidence>
<dbReference type="Proteomes" id="UP001151760">
    <property type="component" value="Unassembled WGS sequence"/>
</dbReference>
<proteinExistence type="predicted"/>
<dbReference type="EMBL" id="BQNB010021394">
    <property type="protein sequence ID" value="GJU05969.1"/>
    <property type="molecule type" value="Genomic_DNA"/>
</dbReference>
<organism evidence="2 3">
    <name type="scientific">Tanacetum coccineum</name>
    <dbReference type="NCBI Taxonomy" id="301880"/>
    <lineage>
        <taxon>Eukaryota</taxon>
        <taxon>Viridiplantae</taxon>
        <taxon>Streptophyta</taxon>
        <taxon>Embryophyta</taxon>
        <taxon>Tracheophyta</taxon>
        <taxon>Spermatophyta</taxon>
        <taxon>Magnoliopsida</taxon>
        <taxon>eudicotyledons</taxon>
        <taxon>Gunneridae</taxon>
        <taxon>Pentapetalae</taxon>
        <taxon>asterids</taxon>
        <taxon>campanulids</taxon>
        <taxon>Asterales</taxon>
        <taxon>Asteraceae</taxon>
        <taxon>Asteroideae</taxon>
        <taxon>Anthemideae</taxon>
        <taxon>Anthemidinae</taxon>
        <taxon>Tanacetum</taxon>
    </lineage>
</organism>
<evidence type="ECO:0000313" key="3">
    <source>
        <dbReference type="Proteomes" id="UP001151760"/>
    </source>
</evidence>
<evidence type="ECO:0000313" key="2">
    <source>
        <dbReference type="EMBL" id="GJU05969.1"/>
    </source>
</evidence>
<name>A0ABQ5J453_9ASTR</name>
<accession>A0ABQ5J453</accession>
<gene>
    <name evidence="2" type="ORF">Tco_1122399</name>
</gene>
<feature type="compositionally biased region" description="Basic residues" evidence="1">
    <location>
        <begin position="52"/>
        <end position="62"/>
    </location>
</feature>
<feature type="region of interest" description="Disordered" evidence="1">
    <location>
        <begin position="52"/>
        <end position="78"/>
    </location>
</feature>
<reference evidence="2" key="1">
    <citation type="journal article" date="2022" name="Int. J. Mol. Sci.">
        <title>Draft Genome of Tanacetum Coccineum: Genomic Comparison of Closely Related Tanacetum-Family Plants.</title>
        <authorList>
            <person name="Yamashiro T."/>
            <person name="Shiraishi A."/>
            <person name="Nakayama K."/>
            <person name="Satake H."/>
        </authorList>
    </citation>
    <scope>NUCLEOTIDE SEQUENCE</scope>
</reference>